<dbReference type="OrthoDB" id="5367487at2759"/>
<dbReference type="InterPro" id="IPR001138">
    <property type="entry name" value="Zn2Cys6_DnaBD"/>
</dbReference>
<dbReference type="CDD" id="cd00067">
    <property type="entry name" value="GAL4"/>
    <property type="match status" value="1"/>
</dbReference>
<evidence type="ECO:0000313" key="6">
    <source>
        <dbReference type="Proteomes" id="UP000182658"/>
    </source>
</evidence>
<protein>
    <recommendedName>
        <fullName evidence="4">Zn(2)-C6 fungal-type domain-containing protein</fullName>
    </recommendedName>
</protein>
<keyword evidence="2" id="KW-0539">Nucleus</keyword>
<organism evidence="5 6">
    <name type="scientific">Coniochaeta ligniaria NRRL 30616</name>
    <dbReference type="NCBI Taxonomy" id="1408157"/>
    <lineage>
        <taxon>Eukaryota</taxon>
        <taxon>Fungi</taxon>
        <taxon>Dikarya</taxon>
        <taxon>Ascomycota</taxon>
        <taxon>Pezizomycotina</taxon>
        <taxon>Sordariomycetes</taxon>
        <taxon>Sordariomycetidae</taxon>
        <taxon>Coniochaetales</taxon>
        <taxon>Coniochaetaceae</taxon>
        <taxon>Coniochaeta</taxon>
    </lineage>
</organism>
<proteinExistence type="predicted"/>
<evidence type="ECO:0000256" key="2">
    <source>
        <dbReference type="ARBA" id="ARBA00023242"/>
    </source>
</evidence>
<feature type="region of interest" description="Disordered" evidence="3">
    <location>
        <begin position="1"/>
        <end position="43"/>
    </location>
</feature>
<dbReference type="EMBL" id="KV875094">
    <property type="protein sequence ID" value="OIW33643.1"/>
    <property type="molecule type" value="Genomic_DNA"/>
</dbReference>
<dbReference type="GO" id="GO:0006351">
    <property type="term" value="P:DNA-templated transcription"/>
    <property type="evidence" value="ECO:0007669"/>
    <property type="project" value="InterPro"/>
</dbReference>
<dbReference type="SUPFAM" id="SSF57701">
    <property type="entry name" value="Zn2/Cys6 DNA-binding domain"/>
    <property type="match status" value="1"/>
</dbReference>
<evidence type="ECO:0000313" key="5">
    <source>
        <dbReference type="EMBL" id="OIW33643.1"/>
    </source>
</evidence>
<gene>
    <name evidence="5" type="ORF">CONLIGDRAFT_677409</name>
</gene>
<name>A0A1J7J2Q1_9PEZI</name>
<keyword evidence="6" id="KW-1185">Reference proteome</keyword>
<dbReference type="Pfam" id="PF00172">
    <property type="entry name" value="Zn_clus"/>
    <property type="match status" value="1"/>
</dbReference>
<dbReference type="InterPro" id="IPR036864">
    <property type="entry name" value="Zn2-C6_fun-type_DNA-bd_sf"/>
</dbReference>
<feature type="compositionally biased region" description="Low complexity" evidence="3">
    <location>
        <begin position="23"/>
        <end position="35"/>
    </location>
</feature>
<dbReference type="Gene3D" id="4.10.240.10">
    <property type="entry name" value="Zn(2)-C6 fungal-type DNA-binding domain"/>
    <property type="match status" value="1"/>
</dbReference>
<dbReference type="STRING" id="1408157.A0A1J7J2Q1"/>
<evidence type="ECO:0000256" key="1">
    <source>
        <dbReference type="ARBA" id="ARBA00022723"/>
    </source>
</evidence>
<dbReference type="Pfam" id="PF04082">
    <property type="entry name" value="Fungal_trans"/>
    <property type="match status" value="1"/>
</dbReference>
<feature type="compositionally biased region" description="Polar residues" evidence="3">
    <location>
        <begin position="1"/>
        <end position="21"/>
    </location>
</feature>
<sequence>MSSATTSSNSPTQFNDGTGATTPGLSSGSSDGKGSQPPPPPSVPAACLACRSKHLKCDGMTPCSRCLSSNSECIYVASRRGYKGPRRNPAANPNKRHASDSPPVSTNGDSCPMLLGHTPVQVPVTTMSVSGFNPAIILPQADPASPYSGPPGGLASLQVFRNPFLANHAASRPMGLATTPPTQQMPTLPERCFEAFYHFFHAGHPFVLPREQMLRLLNDGKTQLDAVATAMRWIGSLYIDAGPARAIYLDEAIRLCYLPSTPKDGFLVQALLLIIIGLDGSCQQERARELLADCERIALEINLNTRSFAAMHGGGNAVIEESWRRTWWDLYVCDGMIAGVHRVTNFLLFDIAADVALPCEEHEYLTGDIPQPMYMEDFDDQIFSGEDRPFSSFAYRIAAARNLGRFMRTPITLFPGDENVAKIESLLTNWRIHLPESKRHNINKKCKLDEMMFQGHFITHACSIMLHQPLSQLDSSPTRAVTSCAPHRPVATGQEFNVHTQHTVTAAYEISQMITMPVPVLSHTHFFTCVVTLASIVHLSKWALYFIHDEEDLRQQIRLNIGALTKISDVWKAADTACGQVKGVAQEIYRAKKAQQINPAFWVGFTQEQMISSINADEGIMAEFDGMLAVTQGQ</sequence>
<dbReference type="SMART" id="SM00066">
    <property type="entry name" value="GAL4"/>
    <property type="match status" value="1"/>
</dbReference>
<dbReference type="GO" id="GO:0003677">
    <property type="term" value="F:DNA binding"/>
    <property type="evidence" value="ECO:0007669"/>
    <property type="project" value="InterPro"/>
</dbReference>
<evidence type="ECO:0000259" key="4">
    <source>
        <dbReference type="PROSITE" id="PS50048"/>
    </source>
</evidence>
<reference evidence="5 6" key="1">
    <citation type="submission" date="2016-10" db="EMBL/GenBank/DDBJ databases">
        <title>Draft genome sequence of Coniochaeta ligniaria NRRL30616, a lignocellulolytic fungus for bioabatement of inhibitors in plant biomass hydrolysates.</title>
        <authorList>
            <consortium name="DOE Joint Genome Institute"/>
            <person name="Jimenez D.J."/>
            <person name="Hector R.E."/>
            <person name="Riley R."/>
            <person name="Sun H."/>
            <person name="Grigoriev I.V."/>
            <person name="Van Elsas J.D."/>
            <person name="Nichols N.N."/>
        </authorList>
    </citation>
    <scope>NUCLEOTIDE SEQUENCE [LARGE SCALE GENOMIC DNA]</scope>
    <source>
        <strain evidence="5 6">NRRL 30616</strain>
    </source>
</reference>
<dbReference type="AlphaFoldDB" id="A0A1J7J2Q1"/>
<evidence type="ECO:0000256" key="3">
    <source>
        <dbReference type="SAM" id="MobiDB-lite"/>
    </source>
</evidence>
<dbReference type="PANTHER" id="PTHR47431:SF1">
    <property type="entry name" value="ZN(II)2CYS6 TRANSCRIPTION FACTOR (EUROFUNG)"/>
    <property type="match status" value="1"/>
</dbReference>
<feature type="domain" description="Zn(2)-C6 fungal-type" evidence="4">
    <location>
        <begin position="46"/>
        <end position="75"/>
    </location>
</feature>
<dbReference type="Proteomes" id="UP000182658">
    <property type="component" value="Unassembled WGS sequence"/>
</dbReference>
<dbReference type="PROSITE" id="PS50048">
    <property type="entry name" value="ZN2_CY6_FUNGAL_2"/>
    <property type="match status" value="1"/>
</dbReference>
<dbReference type="InParanoid" id="A0A1J7J2Q1"/>
<dbReference type="PANTHER" id="PTHR47431">
    <property type="entry name" value="ZN(II)2CYS6 TRANSCRIPTION FACTOR (EUROFUNG)-RELATED"/>
    <property type="match status" value="1"/>
</dbReference>
<accession>A0A1J7J2Q1</accession>
<dbReference type="GO" id="GO:0008270">
    <property type="term" value="F:zinc ion binding"/>
    <property type="evidence" value="ECO:0007669"/>
    <property type="project" value="InterPro"/>
</dbReference>
<dbReference type="InterPro" id="IPR007219">
    <property type="entry name" value="XnlR_reg_dom"/>
</dbReference>
<dbReference type="GO" id="GO:0000981">
    <property type="term" value="F:DNA-binding transcription factor activity, RNA polymerase II-specific"/>
    <property type="evidence" value="ECO:0007669"/>
    <property type="project" value="InterPro"/>
</dbReference>
<dbReference type="CDD" id="cd12148">
    <property type="entry name" value="fungal_TF_MHR"/>
    <property type="match status" value="1"/>
</dbReference>
<feature type="region of interest" description="Disordered" evidence="3">
    <location>
        <begin position="82"/>
        <end position="109"/>
    </location>
</feature>
<dbReference type="PROSITE" id="PS00463">
    <property type="entry name" value="ZN2_CY6_FUNGAL_1"/>
    <property type="match status" value="1"/>
</dbReference>
<keyword evidence="1" id="KW-0479">Metal-binding</keyword>